<keyword evidence="1" id="KW-0472">Membrane</keyword>
<dbReference type="RefSeq" id="WP_061000560.1">
    <property type="nucleotide sequence ID" value="NZ_LNQZ01000036.1"/>
</dbReference>
<dbReference type="AlphaFoldDB" id="A0A2T3HU12"/>
<feature type="transmembrane region" description="Helical" evidence="1">
    <location>
        <begin position="309"/>
        <end position="330"/>
    </location>
</feature>
<dbReference type="EMBL" id="PYLY01000043">
    <property type="protein sequence ID" value="PST99718.1"/>
    <property type="molecule type" value="Genomic_DNA"/>
</dbReference>
<proteinExistence type="predicted"/>
<reference evidence="2 3" key="1">
    <citation type="submission" date="2018-03" db="EMBL/GenBank/DDBJ databases">
        <title>Whole genome sequencing of Histamine producing bacteria.</title>
        <authorList>
            <person name="Butler K."/>
        </authorList>
    </citation>
    <scope>NUCLEOTIDE SEQUENCE [LARGE SCALE GENOMIC DNA]</scope>
    <source>
        <strain evidence="2 3">DSM 23343</strain>
    </source>
</reference>
<feature type="transmembrane region" description="Helical" evidence="1">
    <location>
        <begin position="384"/>
        <end position="402"/>
    </location>
</feature>
<keyword evidence="1" id="KW-0812">Transmembrane</keyword>
<keyword evidence="1" id="KW-1133">Transmembrane helix</keyword>
<protein>
    <submittedName>
        <fullName evidence="2">Uncharacterized protein</fullName>
    </submittedName>
</protein>
<comment type="caution">
    <text evidence="2">The sequence shown here is derived from an EMBL/GenBank/DDBJ whole genome shotgun (WGS) entry which is preliminary data.</text>
</comment>
<gene>
    <name evidence="2" type="ORF">C0W81_16880</name>
</gene>
<dbReference type="Proteomes" id="UP000241858">
    <property type="component" value="Unassembled WGS sequence"/>
</dbReference>
<dbReference type="OrthoDB" id="7069241at2"/>
<evidence type="ECO:0000256" key="1">
    <source>
        <dbReference type="SAM" id="Phobius"/>
    </source>
</evidence>
<evidence type="ECO:0000313" key="3">
    <source>
        <dbReference type="Proteomes" id="UP000241858"/>
    </source>
</evidence>
<name>A0A2T3HU12_9GAMM</name>
<evidence type="ECO:0000313" key="2">
    <source>
        <dbReference type="EMBL" id="PST99718.1"/>
    </source>
</evidence>
<sequence>MMNVNEILTFLNKVNATWDDKQECLSGTLTIDDQTISDLNIAYKNKLIDEMVTIEGDPLERKVSRIPSKIDGKIVSCKIFDLIGDINIYPSVDKVAIERPVHPPARMLIFNATECLIYDRENKELEYTGKLKHYINITSVWDSLSKCADDERDGQLTFLYRKKVDIFSKYPVEALDIEFDGLERLIRTLNDLDSDAHKDAKCHILQNALFRLLNHVESSKRFGYLLENFTKFSINFDDAYHAYVVGFSFDDLRKEYEEKHREYMVKINDLISSSLVRALMIPSALYLTATRTQAIFTSKDLSKGLEATIVNVGIGIASIIVCVVFAFLISNEKQSLTSIKLEFNSLMGRLEDKSPQAFGTIKEFRENVRNRLLLARTCFKTLSVFNYLAALISIIWVVVRFIPESYLFNVFM</sequence>
<organism evidence="2 3">
    <name type="scientific">Photobacterium aquimaris</name>
    <dbReference type="NCBI Taxonomy" id="512643"/>
    <lineage>
        <taxon>Bacteria</taxon>
        <taxon>Pseudomonadati</taxon>
        <taxon>Pseudomonadota</taxon>
        <taxon>Gammaproteobacteria</taxon>
        <taxon>Vibrionales</taxon>
        <taxon>Vibrionaceae</taxon>
        <taxon>Photobacterium</taxon>
    </lineage>
</organism>
<accession>A0A2T3HU12</accession>